<dbReference type="SUPFAM" id="SSF52540">
    <property type="entry name" value="P-loop containing nucleoside triphosphate hydrolases"/>
    <property type="match status" value="1"/>
</dbReference>
<dbReference type="InterPro" id="IPR036390">
    <property type="entry name" value="WH_DNA-bd_sf"/>
</dbReference>
<dbReference type="RefSeq" id="XP_048134439.1">
    <property type="nucleotide sequence ID" value="XM_048278482.1"/>
</dbReference>
<dbReference type="Proteomes" id="UP000827889">
    <property type="component" value="Chromosome 1"/>
</dbReference>
<keyword evidence="3" id="KW-0611">Plant defense</keyword>
<dbReference type="Pfam" id="PF13306">
    <property type="entry name" value="LRR_5"/>
    <property type="match status" value="2"/>
</dbReference>
<dbReference type="InterPro" id="IPR042197">
    <property type="entry name" value="Apaf_helical"/>
</dbReference>
<evidence type="ECO:0000256" key="4">
    <source>
        <dbReference type="SAM" id="Coils"/>
    </source>
</evidence>
<dbReference type="PANTHER" id="PTHR11017:SF570">
    <property type="entry name" value="DISEASE RESISTANCE PROTEIN (TIR-NBS CLASS)-RELATED"/>
    <property type="match status" value="1"/>
</dbReference>
<dbReference type="InterPro" id="IPR027417">
    <property type="entry name" value="P-loop_NTPase"/>
</dbReference>
<dbReference type="InterPro" id="IPR002182">
    <property type="entry name" value="NB-ARC"/>
</dbReference>
<dbReference type="SMART" id="SM00255">
    <property type="entry name" value="TIR"/>
    <property type="match status" value="1"/>
</dbReference>
<evidence type="ECO:0000313" key="7">
    <source>
        <dbReference type="Proteomes" id="UP000827889"/>
    </source>
</evidence>
<dbReference type="Pfam" id="PF00931">
    <property type="entry name" value="NB-ARC"/>
    <property type="match status" value="1"/>
</dbReference>
<proteinExistence type="predicted"/>
<dbReference type="InterPro" id="IPR000157">
    <property type="entry name" value="TIR_dom"/>
</dbReference>
<evidence type="ECO:0000256" key="5">
    <source>
        <dbReference type="SAM" id="MobiDB-lite"/>
    </source>
</evidence>
<dbReference type="PROSITE" id="PS50104">
    <property type="entry name" value="TIR"/>
    <property type="match status" value="1"/>
</dbReference>
<evidence type="ECO:0000256" key="2">
    <source>
        <dbReference type="ARBA" id="ARBA00022737"/>
    </source>
</evidence>
<dbReference type="Pfam" id="PF23598">
    <property type="entry name" value="LRR_14"/>
    <property type="match status" value="1"/>
</dbReference>
<evidence type="ECO:0000256" key="1">
    <source>
        <dbReference type="ARBA" id="ARBA00022614"/>
    </source>
</evidence>
<keyword evidence="1" id="KW-0433">Leucine-rich repeat</keyword>
<evidence type="ECO:0000256" key="3">
    <source>
        <dbReference type="ARBA" id="ARBA00022821"/>
    </source>
</evidence>
<dbReference type="InterPro" id="IPR035897">
    <property type="entry name" value="Toll_tir_struct_dom_sf"/>
</dbReference>
<feature type="region of interest" description="Disordered" evidence="5">
    <location>
        <begin position="1184"/>
        <end position="1256"/>
    </location>
</feature>
<dbReference type="InterPro" id="IPR044974">
    <property type="entry name" value="Disease_R_plants"/>
</dbReference>
<dbReference type="InterPro" id="IPR032675">
    <property type="entry name" value="LRR_dom_sf"/>
</dbReference>
<dbReference type="PRINTS" id="PR00364">
    <property type="entry name" value="DISEASERSIST"/>
</dbReference>
<dbReference type="InterPro" id="IPR058192">
    <property type="entry name" value="WHD_ROQ1-like"/>
</dbReference>
<evidence type="ECO:0000259" key="6">
    <source>
        <dbReference type="PROSITE" id="PS50104"/>
    </source>
</evidence>
<dbReference type="GeneID" id="125314959"/>
<dbReference type="InterPro" id="IPR026906">
    <property type="entry name" value="LRR_5"/>
</dbReference>
<organism evidence="7 8">
    <name type="scientific">Rhodamnia argentea</name>
    <dbReference type="NCBI Taxonomy" id="178133"/>
    <lineage>
        <taxon>Eukaryota</taxon>
        <taxon>Viridiplantae</taxon>
        <taxon>Streptophyta</taxon>
        <taxon>Embryophyta</taxon>
        <taxon>Tracheophyta</taxon>
        <taxon>Spermatophyta</taxon>
        <taxon>Magnoliopsida</taxon>
        <taxon>eudicotyledons</taxon>
        <taxon>Gunneridae</taxon>
        <taxon>Pentapetalae</taxon>
        <taxon>rosids</taxon>
        <taxon>malvids</taxon>
        <taxon>Myrtales</taxon>
        <taxon>Myrtaceae</taxon>
        <taxon>Myrtoideae</taxon>
        <taxon>Myrteae</taxon>
        <taxon>Australasian group</taxon>
        <taxon>Rhodamnia</taxon>
    </lineage>
</organism>
<dbReference type="Gene3D" id="3.40.50.10140">
    <property type="entry name" value="Toll/interleukin-1 receptor homology (TIR) domain"/>
    <property type="match status" value="1"/>
</dbReference>
<feature type="coiled-coil region" evidence="4">
    <location>
        <begin position="132"/>
        <end position="159"/>
    </location>
</feature>
<gene>
    <name evidence="8" type="primary">LOC125314959</name>
</gene>
<feature type="compositionally biased region" description="Acidic residues" evidence="5">
    <location>
        <begin position="1291"/>
        <end position="1310"/>
    </location>
</feature>
<name>A0ABM3HCW0_9MYRT</name>
<feature type="domain" description="TIR" evidence="6">
    <location>
        <begin position="6"/>
        <end position="197"/>
    </location>
</feature>
<dbReference type="Gene3D" id="3.40.50.300">
    <property type="entry name" value="P-loop containing nucleotide triphosphate hydrolases"/>
    <property type="match status" value="1"/>
</dbReference>
<sequence>MANSGSEYEVFLNFCGMDTRRGFTNTLYHALIDAGIHVFIDNEEIPRGEEFSTELLQAIDDSKLYITIFSPNYASKHWCLRELAKMVENAFGPEEDGNKKVESTSKSEEDGNKKAIFPIFYNVKTDDLKSNKGLYNKAIAELEQKMVNQKRKVSTEEVEKWRRALQKVGGIQGWELEKYDGDGHLSETIVEEGLRKLQTRHREVTIDLVGMENRIADINNLLDVESGDVRLIGIWGMGGMGKTTLAENIFNELCPHFGRNCSFLADVRGRMAQTNGLFELQQELLSDISYSRGACNIGDTNQGIKAIQRTLCSKKVLIVLDDVGDSNHIRNLIGEKLLYSGSRIIVTARYKNVLVTNKFEFKEYEMVGLSNDDALKLFRRHAFKVDSPPLDYLTLSGDIVSTTGGLPLALRAIGSSLFSQEDIEIWEEMLKELRKIPHDNVLEMLEITYNALKPGQQQIFLDIACFFIGSDETNPIYMWKDCEFSPKTAIRVLINRSMIKVLDNNRFWMHDQFRDLGRAISNRERSRFWARDDIIRELRIAEFSTSVQAIDYNSGSWIEEDHKHLPLTSEQIKRLSHLRLLQLRNITCHGDFRGCLSDLKWINLDYKDQSCFTATNFNPENVVVMAISGEAWREHAVISLVEGARKLKALTLARIPSLHRTPTFSEDSVLEKLTFDNCGYLKEIDCSIWKLRWLTDLSLEYGVALRKLPEQIGELKNLQHLSLMSCRSLTELPDSVSDLKSLAKLNLSHTSITRLPDSIGGLQSLSSLDLSQTSIAKLPETMGKLSQLHTLDLHNSDIQELPKLPGSLTTLRLRSRSLQTVPDLSILTNLVELLLSDASDMNGKSNIIQPCDLPWIGKLSKLRKLELCLLNVNATSTDWASLTLLRKLTLEGLDLQMLKRLPSNLRVLELDNTRVKQVELDGLPQLEELAISGSELITRITIPSSLRKLRVARVYSCNKLVEVQFLGVLESIETLCIGECESFKRLVYLSEGEPGCNEAQAPELTDGWGRVSLVSSSLKMLQHLNLTCCPELQEIQFVSTFESLEGIVVRECILLKRLGGLSNLKNLRRLKIANCESLQVVDGVDELERLEQLEVYSCRSMEKIIDASSSKIPNECQVQTRDCGELLDTGPYASEITWKCYREKILNAPTQALDLEMETTSSDWETETGDPLSEQAHALGTFELPSHQQDDGDEDDHDEADGMEDEDDKDNNGHEVLQSSRGPPPISSVGDNDGNNDVTEEGRGKGDGEDDEDMIRTRKIGTMKKLKRSGFCSCLEGLRMFIPWIMTGNDEKEEESNDDEAEEELRDGIE</sequence>
<dbReference type="SUPFAM" id="SSF46785">
    <property type="entry name" value="Winged helix' DNA-binding domain"/>
    <property type="match status" value="1"/>
</dbReference>
<evidence type="ECO:0000313" key="8">
    <source>
        <dbReference type="RefSeq" id="XP_048134439.1"/>
    </source>
</evidence>
<dbReference type="PANTHER" id="PTHR11017">
    <property type="entry name" value="LEUCINE-RICH REPEAT-CONTAINING PROTEIN"/>
    <property type="match status" value="1"/>
</dbReference>
<feature type="region of interest" description="Disordered" evidence="5">
    <location>
        <begin position="1287"/>
        <end position="1310"/>
    </location>
</feature>
<keyword evidence="4" id="KW-0175">Coiled coil</keyword>
<feature type="compositionally biased region" description="Acidic residues" evidence="5">
    <location>
        <begin position="1191"/>
        <end position="1209"/>
    </location>
</feature>
<dbReference type="Pfam" id="PF01582">
    <property type="entry name" value="TIR"/>
    <property type="match status" value="2"/>
</dbReference>
<dbReference type="Gene3D" id="1.10.8.430">
    <property type="entry name" value="Helical domain of apoptotic protease-activating factors"/>
    <property type="match status" value="1"/>
</dbReference>
<reference evidence="7" key="1">
    <citation type="submission" date="2025-05" db="UniProtKB">
        <authorList>
            <consortium name="RefSeq"/>
        </authorList>
    </citation>
    <scope>NUCLEOTIDE SEQUENCE [LARGE SCALE GENOMIC DNA]</scope>
</reference>
<dbReference type="Gene3D" id="3.80.10.10">
    <property type="entry name" value="Ribonuclease Inhibitor"/>
    <property type="match status" value="3"/>
</dbReference>
<dbReference type="SUPFAM" id="SSF52200">
    <property type="entry name" value="Toll/Interleukin receptor TIR domain"/>
    <property type="match status" value="1"/>
</dbReference>
<dbReference type="InterPro" id="IPR055414">
    <property type="entry name" value="LRR_R13L4/SHOC2-like"/>
</dbReference>
<keyword evidence="2" id="KW-0677">Repeat</keyword>
<protein>
    <submittedName>
        <fullName evidence="8">Disease resistance protein RUN1-like</fullName>
    </submittedName>
</protein>
<dbReference type="Pfam" id="PF23282">
    <property type="entry name" value="WHD_ROQ1"/>
    <property type="match status" value="1"/>
</dbReference>
<dbReference type="SUPFAM" id="SSF52058">
    <property type="entry name" value="L domain-like"/>
    <property type="match status" value="2"/>
</dbReference>
<dbReference type="InterPro" id="IPR003591">
    <property type="entry name" value="Leu-rich_rpt_typical-subtyp"/>
</dbReference>
<accession>A0ABM3HCW0</accession>
<keyword evidence="7" id="KW-1185">Reference proteome</keyword>
<dbReference type="SMART" id="SM00369">
    <property type="entry name" value="LRR_TYP"/>
    <property type="match status" value="3"/>
</dbReference>
<reference evidence="8" key="2">
    <citation type="submission" date="2025-08" db="UniProtKB">
        <authorList>
            <consortium name="RefSeq"/>
        </authorList>
    </citation>
    <scope>IDENTIFICATION</scope>
    <source>
        <tissue evidence="8">Leaf</tissue>
    </source>
</reference>